<sequence length="41" mass="4749">MVSKIGAMYQIVSEDQEQFQAYMSKYEAMNPIAGQSDHMYQ</sequence>
<dbReference type="EMBL" id="FMZB01000001">
    <property type="protein sequence ID" value="SDC18981.1"/>
    <property type="molecule type" value="Genomic_DNA"/>
</dbReference>
<keyword evidence="2" id="KW-1185">Reference proteome</keyword>
<accession>A0A1G6JJX5</accession>
<protein>
    <submittedName>
        <fullName evidence="1">Uncharacterized protein</fullName>
    </submittedName>
</protein>
<dbReference type="Proteomes" id="UP000198666">
    <property type="component" value="Unassembled WGS sequence"/>
</dbReference>
<dbReference type="RefSeq" id="WP_280137053.1">
    <property type="nucleotide sequence ID" value="NZ_FMZB01000001.1"/>
</dbReference>
<gene>
    <name evidence="1" type="ORF">SAMN05421663_101615</name>
</gene>
<reference evidence="2" key="1">
    <citation type="submission" date="2016-10" db="EMBL/GenBank/DDBJ databases">
        <authorList>
            <person name="Varghese N."/>
            <person name="Submissions S."/>
        </authorList>
    </citation>
    <scope>NUCLEOTIDE SEQUENCE [LARGE SCALE GENOMIC DNA]</scope>
    <source>
        <strain evidence="2">DSM 21620</strain>
    </source>
</reference>
<evidence type="ECO:0000313" key="2">
    <source>
        <dbReference type="Proteomes" id="UP000198666"/>
    </source>
</evidence>
<evidence type="ECO:0000313" key="1">
    <source>
        <dbReference type="EMBL" id="SDC18981.1"/>
    </source>
</evidence>
<name>A0A1G6JJX5_9BACI</name>
<dbReference type="AlphaFoldDB" id="A0A1G6JJX5"/>
<organism evidence="1 2">
    <name type="scientific">Terribacillus halophilus</name>
    <dbReference type="NCBI Taxonomy" id="361279"/>
    <lineage>
        <taxon>Bacteria</taxon>
        <taxon>Bacillati</taxon>
        <taxon>Bacillota</taxon>
        <taxon>Bacilli</taxon>
        <taxon>Bacillales</taxon>
        <taxon>Bacillaceae</taxon>
        <taxon>Terribacillus</taxon>
    </lineage>
</organism>
<proteinExistence type="predicted"/>